<feature type="transmembrane region" description="Helical" evidence="1">
    <location>
        <begin position="90"/>
        <end position="109"/>
    </location>
</feature>
<dbReference type="InterPro" id="IPR012373">
    <property type="entry name" value="Ferrdict_sens_TM"/>
</dbReference>
<gene>
    <name evidence="4" type="ORF">CCY01nite_21170</name>
</gene>
<dbReference type="Pfam" id="PF04773">
    <property type="entry name" value="FecR"/>
    <property type="match status" value="1"/>
</dbReference>
<keyword evidence="1" id="KW-0472">Membrane</keyword>
<protein>
    <submittedName>
        <fullName evidence="4">Iron dicitrate transporter FecR</fullName>
    </submittedName>
</protein>
<feature type="domain" description="Protein FecR C-terminal" evidence="3">
    <location>
        <begin position="321"/>
        <end position="387"/>
    </location>
</feature>
<feature type="domain" description="FecR protein" evidence="2">
    <location>
        <begin position="184"/>
        <end position="280"/>
    </location>
</feature>
<evidence type="ECO:0000259" key="2">
    <source>
        <dbReference type="Pfam" id="PF04773"/>
    </source>
</evidence>
<dbReference type="Gene3D" id="3.55.50.30">
    <property type="match status" value="1"/>
</dbReference>
<keyword evidence="5" id="KW-1185">Reference proteome</keyword>
<keyword evidence="1" id="KW-1133">Transmembrane helix</keyword>
<evidence type="ECO:0000256" key="1">
    <source>
        <dbReference type="SAM" id="Phobius"/>
    </source>
</evidence>
<proteinExistence type="predicted"/>
<dbReference type="GO" id="GO:0016989">
    <property type="term" value="F:sigma factor antagonist activity"/>
    <property type="evidence" value="ECO:0007669"/>
    <property type="project" value="TreeGrafter"/>
</dbReference>
<dbReference type="AlphaFoldDB" id="A0A512RJH4"/>
<sequence length="389" mass="42899">MSNEETILYLLEKLRKGDATSEECRQLRQLITDDESGDMAAAANVFFSGREDITSGEGERTPYWQQALRDILQVDKVQPPARPLRSLRRFWIAAAAVILLVGMAGIYLWNARPVVQTPGPQTVADIAPGREGAVLTLADGTEVTLDSLGNGVVTNQQGTQVMIRNGQLVYDPTGEAASGMAYNTVTTPKGRQFSLLLPDGTQVWLNAASSIRFPTLFSGRERRVEVTGEAYFEVVRNADMPFHVKVNEQTTVEVLGTHFNIHAYKDESRIHTTLLEGSVKVGGVTLQPGQQAQVSMENPAAVHVVNNVDMNKVIAWKNGLFDFNGASLQEVMKQLERWYDIRVVYEKGVPDITFGGKMTKGVSLNGVLIALKKSEVHFRLEGRKLIVMP</sequence>
<dbReference type="RefSeq" id="WP_146860545.1">
    <property type="nucleotide sequence ID" value="NZ_BKAU01000001.1"/>
</dbReference>
<reference evidence="4 5" key="1">
    <citation type="submission" date="2019-07" db="EMBL/GenBank/DDBJ databases">
        <title>Whole genome shotgun sequence of Chitinophaga cymbidii NBRC 109752.</title>
        <authorList>
            <person name="Hosoyama A."/>
            <person name="Uohara A."/>
            <person name="Ohji S."/>
            <person name="Ichikawa N."/>
        </authorList>
    </citation>
    <scope>NUCLEOTIDE SEQUENCE [LARGE SCALE GENOMIC DNA]</scope>
    <source>
        <strain evidence="4 5">NBRC 109752</strain>
    </source>
</reference>
<name>A0A512RJH4_9BACT</name>
<dbReference type="PANTHER" id="PTHR30273">
    <property type="entry name" value="PERIPLASMIC SIGNAL SENSOR AND SIGMA FACTOR ACTIVATOR FECR-RELATED"/>
    <property type="match status" value="1"/>
</dbReference>
<dbReference type="OrthoDB" id="646755at2"/>
<evidence type="ECO:0000313" key="4">
    <source>
        <dbReference type="EMBL" id="GEP95857.1"/>
    </source>
</evidence>
<dbReference type="InterPro" id="IPR032508">
    <property type="entry name" value="FecR_C"/>
</dbReference>
<dbReference type="Proteomes" id="UP000321436">
    <property type="component" value="Unassembled WGS sequence"/>
</dbReference>
<dbReference type="EMBL" id="BKAU01000001">
    <property type="protein sequence ID" value="GEP95857.1"/>
    <property type="molecule type" value="Genomic_DNA"/>
</dbReference>
<dbReference type="InterPro" id="IPR006860">
    <property type="entry name" value="FecR"/>
</dbReference>
<comment type="caution">
    <text evidence="4">The sequence shown here is derived from an EMBL/GenBank/DDBJ whole genome shotgun (WGS) entry which is preliminary data.</text>
</comment>
<dbReference type="PANTHER" id="PTHR30273:SF2">
    <property type="entry name" value="PROTEIN FECR"/>
    <property type="match status" value="1"/>
</dbReference>
<evidence type="ECO:0000313" key="5">
    <source>
        <dbReference type="Proteomes" id="UP000321436"/>
    </source>
</evidence>
<dbReference type="Gene3D" id="2.60.120.1440">
    <property type="match status" value="1"/>
</dbReference>
<dbReference type="Pfam" id="PF16344">
    <property type="entry name" value="FecR_C"/>
    <property type="match status" value="1"/>
</dbReference>
<accession>A0A512RJH4</accession>
<keyword evidence="1" id="KW-0812">Transmembrane</keyword>
<evidence type="ECO:0000259" key="3">
    <source>
        <dbReference type="Pfam" id="PF16344"/>
    </source>
</evidence>
<organism evidence="4 5">
    <name type="scientific">Chitinophaga cymbidii</name>
    <dbReference type="NCBI Taxonomy" id="1096750"/>
    <lineage>
        <taxon>Bacteria</taxon>
        <taxon>Pseudomonadati</taxon>
        <taxon>Bacteroidota</taxon>
        <taxon>Chitinophagia</taxon>
        <taxon>Chitinophagales</taxon>
        <taxon>Chitinophagaceae</taxon>
        <taxon>Chitinophaga</taxon>
    </lineage>
</organism>